<keyword evidence="3" id="KW-1185">Reference proteome</keyword>
<dbReference type="STRING" id="1109443.G4U080"/>
<name>G4U080_SERID</name>
<sequence length="417" mass="46057">TLQARYVYATFKSGSPHDQDPTGVIKTHTFPISDTTSVRSPTAPTDDETNKLQIGGRTLKELIEHFPRSDKKSSGYSEPILIWQFFDDNVTMKTEDRWNQGKGDWIGGKAKRRAADEDDDDGTLIYSSLNSQLSLAGSEFEFYDVSYAPVTLALHLKELNATMAVAEALGTDVVVRFTSKGAPIFFTFEHALGTYSAFCALSTRIVPESEHDGERPMSHTSANTNDGRHRDTDGYTPSSSNRLVDTSRKRMREEGDGYEGMPASTRRKNAPLNHPSRSATPLDLHAPKDSRGRGIEEPSFHNIVTSTPRPGPQHPNGDAEPLFYPASQSIQPSQVLKDAGLDSLINLSQAEIQEMMIVDDEEFTPVSSGGRVDARPKDGGRMEFDNLDEAFPPTTQADSFPPTQRHPSDQFSPLFDD</sequence>
<feature type="compositionally biased region" description="Basic and acidic residues" evidence="1">
    <location>
        <begin position="245"/>
        <end position="255"/>
    </location>
</feature>
<dbReference type="GO" id="GO:0071479">
    <property type="term" value="P:cellular response to ionizing radiation"/>
    <property type="evidence" value="ECO:0007669"/>
    <property type="project" value="TreeGrafter"/>
</dbReference>
<evidence type="ECO:0008006" key="4">
    <source>
        <dbReference type="Google" id="ProtNLM"/>
    </source>
</evidence>
<feature type="compositionally biased region" description="Basic and acidic residues" evidence="1">
    <location>
        <begin position="372"/>
        <end position="384"/>
    </location>
</feature>
<dbReference type="GO" id="GO:0006281">
    <property type="term" value="P:DNA repair"/>
    <property type="evidence" value="ECO:0007669"/>
    <property type="project" value="TreeGrafter"/>
</dbReference>
<feature type="region of interest" description="Disordered" evidence="1">
    <location>
        <begin position="301"/>
        <end position="320"/>
    </location>
</feature>
<feature type="region of interest" description="Disordered" evidence="1">
    <location>
        <begin position="209"/>
        <end position="296"/>
    </location>
</feature>
<dbReference type="PANTHER" id="PTHR15237:SF0">
    <property type="entry name" value="CELL CYCLE CHECKPOINT CONTROL PROTEIN"/>
    <property type="match status" value="1"/>
</dbReference>
<evidence type="ECO:0000313" key="2">
    <source>
        <dbReference type="EMBL" id="CCA76973.1"/>
    </source>
</evidence>
<feature type="non-terminal residue" evidence="2">
    <location>
        <position position="417"/>
    </location>
</feature>
<dbReference type="GO" id="GO:0030896">
    <property type="term" value="C:checkpoint clamp complex"/>
    <property type="evidence" value="ECO:0007669"/>
    <property type="project" value="InterPro"/>
</dbReference>
<evidence type="ECO:0000256" key="1">
    <source>
        <dbReference type="SAM" id="MobiDB-lite"/>
    </source>
</evidence>
<dbReference type="AlphaFoldDB" id="G4U080"/>
<dbReference type="PANTHER" id="PTHR15237">
    <property type="entry name" value="DNA REPAIR PROTEIN RAD9"/>
    <property type="match status" value="1"/>
</dbReference>
<feature type="compositionally biased region" description="Polar residues" evidence="1">
    <location>
        <begin position="235"/>
        <end position="244"/>
    </location>
</feature>
<accession>G4U080</accession>
<dbReference type="Proteomes" id="UP000007148">
    <property type="component" value="Unassembled WGS sequence"/>
</dbReference>
<dbReference type="OrthoDB" id="60092at2759"/>
<dbReference type="eggNOG" id="KOG2810">
    <property type="taxonomic scope" value="Eukaryota"/>
</dbReference>
<dbReference type="EMBL" id="CAFZ01001153">
    <property type="protein sequence ID" value="CCA76973.1"/>
    <property type="molecule type" value="Genomic_DNA"/>
</dbReference>
<protein>
    <recommendedName>
        <fullName evidence="4">Cell cycle checkpoint control protein RAD9A</fullName>
    </recommendedName>
</protein>
<feature type="compositionally biased region" description="Polar residues" evidence="1">
    <location>
        <begin position="393"/>
        <end position="402"/>
    </location>
</feature>
<evidence type="ECO:0000313" key="3">
    <source>
        <dbReference type="Proteomes" id="UP000007148"/>
    </source>
</evidence>
<reference evidence="2 3" key="1">
    <citation type="journal article" date="2011" name="PLoS Pathog.">
        <title>Endophytic Life Strategies Decoded by Genome and Transcriptome Analyses of the Mutualistic Root Symbiont Piriformospora indica.</title>
        <authorList>
            <person name="Zuccaro A."/>
            <person name="Lahrmann U."/>
            <person name="Guldener U."/>
            <person name="Langen G."/>
            <person name="Pfiffi S."/>
            <person name="Biedenkopf D."/>
            <person name="Wong P."/>
            <person name="Samans B."/>
            <person name="Grimm C."/>
            <person name="Basiewicz M."/>
            <person name="Murat C."/>
            <person name="Martin F."/>
            <person name="Kogel K.H."/>
        </authorList>
    </citation>
    <scope>NUCLEOTIDE SEQUENCE [LARGE SCALE GENOMIC DNA]</scope>
    <source>
        <strain evidence="2 3">DSM 11827</strain>
    </source>
</reference>
<dbReference type="Pfam" id="PF04139">
    <property type="entry name" value="Rad9"/>
    <property type="match status" value="1"/>
</dbReference>
<dbReference type="GO" id="GO:0000076">
    <property type="term" value="P:DNA replication checkpoint signaling"/>
    <property type="evidence" value="ECO:0007669"/>
    <property type="project" value="TreeGrafter"/>
</dbReference>
<proteinExistence type="predicted"/>
<dbReference type="HOGENOM" id="CLU_659815_0_0_1"/>
<dbReference type="InterPro" id="IPR007268">
    <property type="entry name" value="Rad9/Ddc1"/>
</dbReference>
<organism evidence="2 3">
    <name type="scientific">Serendipita indica (strain DSM 11827)</name>
    <name type="common">Root endophyte fungus</name>
    <name type="synonym">Piriformospora indica</name>
    <dbReference type="NCBI Taxonomy" id="1109443"/>
    <lineage>
        <taxon>Eukaryota</taxon>
        <taxon>Fungi</taxon>
        <taxon>Dikarya</taxon>
        <taxon>Basidiomycota</taxon>
        <taxon>Agaricomycotina</taxon>
        <taxon>Agaricomycetes</taxon>
        <taxon>Sebacinales</taxon>
        <taxon>Serendipitaceae</taxon>
        <taxon>Serendipita</taxon>
    </lineage>
</organism>
<feature type="region of interest" description="Disordered" evidence="1">
    <location>
        <begin position="364"/>
        <end position="417"/>
    </location>
</feature>
<comment type="caution">
    <text evidence="2">The sequence shown here is derived from an EMBL/GenBank/DDBJ whole genome shotgun (WGS) entry which is preliminary data.</text>
</comment>
<gene>
    <name evidence="2" type="ORF">PIIN_10956</name>
</gene>
<feature type="compositionally biased region" description="Basic and acidic residues" evidence="1">
    <location>
        <begin position="285"/>
        <end position="296"/>
    </location>
</feature>
<dbReference type="Gene3D" id="3.70.10.10">
    <property type="match status" value="1"/>
</dbReference>
<dbReference type="GO" id="GO:0031573">
    <property type="term" value="P:mitotic intra-S DNA damage checkpoint signaling"/>
    <property type="evidence" value="ECO:0007669"/>
    <property type="project" value="TreeGrafter"/>
</dbReference>
<dbReference type="InParanoid" id="G4U080"/>